<evidence type="ECO:0000313" key="7">
    <source>
        <dbReference type="EMBL" id="GFM31908.1"/>
    </source>
</evidence>
<dbReference type="Proteomes" id="UP000503840">
    <property type="component" value="Unassembled WGS sequence"/>
</dbReference>
<dbReference type="PROSITE" id="PS00211">
    <property type="entry name" value="ABC_TRANSPORTER_1"/>
    <property type="match status" value="1"/>
</dbReference>
<keyword evidence="5" id="KW-0029">Amino-acid transport</keyword>
<dbReference type="EMBL" id="BLVO01000004">
    <property type="protein sequence ID" value="GFM31908.1"/>
    <property type="molecule type" value="Genomic_DNA"/>
</dbReference>
<keyword evidence="4 7" id="KW-0067">ATP-binding</keyword>
<dbReference type="InterPro" id="IPR003439">
    <property type="entry name" value="ABC_transporter-like_ATP-bd"/>
</dbReference>
<gene>
    <name evidence="7" type="primary">livF_1</name>
    <name evidence="7" type="ORF">DSM101010T_02730</name>
</gene>
<dbReference type="PANTHER" id="PTHR43820">
    <property type="entry name" value="HIGH-AFFINITY BRANCHED-CHAIN AMINO ACID TRANSPORT ATP-BINDING PROTEIN LIVF"/>
    <property type="match status" value="1"/>
</dbReference>
<dbReference type="InterPro" id="IPR052156">
    <property type="entry name" value="BCAA_Transport_ATP-bd_LivF"/>
</dbReference>
<dbReference type="CDD" id="cd03224">
    <property type="entry name" value="ABC_TM1139_LivF_branched"/>
    <property type="match status" value="1"/>
</dbReference>
<dbReference type="SUPFAM" id="SSF52540">
    <property type="entry name" value="P-loop containing nucleoside triphosphate hydrolases"/>
    <property type="match status" value="1"/>
</dbReference>
<organism evidence="7 8">
    <name type="scientific">Desulfovibrio subterraneus</name>
    <dbReference type="NCBI Taxonomy" id="2718620"/>
    <lineage>
        <taxon>Bacteria</taxon>
        <taxon>Pseudomonadati</taxon>
        <taxon>Thermodesulfobacteriota</taxon>
        <taxon>Desulfovibrionia</taxon>
        <taxon>Desulfovibrionales</taxon>
        <taxon>Desulfovibrionaceae</taxon>
        <taxon>Desulfovibrio</taxon>
    </lineage>
</organism>
<evidence type="ECO:0000259" key="6">
    <source>
        <dbReference type="PROSITE" id="PS50893"/>
    </source>
</evidence>
<evidence type="ECO:0000256" key="1">
    <source>
        <dbReference type="ARBA" id="ARBA00005417"/>
    </source>
</evidence>
<dbReference type="GO" id="GO:0005524">
    <property type="term" value="F:ATP binding"/>
    <property type="evidence" value="ECO:0007669"/>
    <property type="project" value="UniProtKB-KW"/>
</dbReference>
<dbReference type="GO" id="GO:0015658">
    <property type="term" value="F:branched-chain amino acid transmembrane transporter activity"/>
    <property type="evidence" value="ECO:0007669"/>
    <property type="project" value="TreeGrafter"/>
</dbReference>
<evidence type="ECO:0000256" key="2">
    <source>
        <dbReference type="ARBA" id="ARBA00022448"/>
    </source>
</evidence>
<dbReference type="SMART" id="SM00382">
    <property type="entry name" value="AAA"/>
    <property type="match status" value="1"/>
</dbReference>
<proteinExistence type="inferred from homology"/>
<dbReference type="GO" id="GO:0015807">
    <property type="term" value="P:L-amino acid transport"/>
    <property type="evidence" value="ECO:0007669"/>
    <property type="project" value="TreeGrafter"/>
</dbReference>
<dbReference type="InterPro" id="IPR003593">
    <property type="entry name" value="AAA+_ATPase"/>
</dbReference>
<evidence type="ECO:0000256" key="4">
    <source>
        <dbReference type="ARBA" id="ARBA00022840"/>
    </source>
</evidence>
<comment type="caution">
    <text evidence="7">The sequence shown here is derived from an EMBL/GenBank/DDBJ whole genome shotgun (WGS) entry which is preliminary data.</text>
</comment>
<protein>
    <submittedName>
        <fullName evidence="7">ABC transporter ATP-binding protein</fullName>
    </submittedName>
</protein>
<evidence type="ECO:0000313" key="8">
    <source>
        <dbReference type="Proteomes" id="UP000503840"/>
    </source>
</evidence>
<evidence type="ECO:0000256" key="3">
    <source>
        <dbReference type="ARBA" id="ARBA00022741"/>
    </source>
</evidence>
<evidence type="ECO:0000256" key="5">
    <source>
        <dbReference type="ARBA" id="ARBA00022970"/>
    </source>
</evidence>
<dbReference type="AlphaFoldDB" id="A0A7J0BEE5"/>
<dbReference type="Gene3D" id="3.40.50.300">
    <property type="entry name" value="P-loop containing nucleotide triphosphate hydrolases"/>
    <property type="match status" value="1"/>
</dbReference>
<comment type="similarity">
    <text evidence="1">Belongs to the ABC transporter superfamily.</text>
</comment>
<accession>A0A7J0BEE5</accession>
<feature type="domain" description="ABC transporter" evidence="6">
    <location>
        <begin position="2"/>
        <end position="238"/>
    </location>
</feature>
<reference evidence="7 8" key="1">
    <citation type="submission" date="2020-05" db="EMBL/GenBank/DDBJ databases">
        <title>Draft genome sequence of Desulfovibrio sp. strain HN2T.</title>
        <authorList>
            <person name="Ueno A."/>
            <person name="Tamazawa S."/>
            <person name="Tamamura S."/>
            <person name="Murakami T."/>
            <person name="Kiyama T."/>
            <person name="Inomata H."/>
            <person name="Amano Y."/>
            <person name="Miyakawa K."/>
            <person name="Tamaki H."/>
            <person name="Naganuma T."/>
            <person name="Kaneko K."/>
        </authorList>
    </citation>
    <scope>NUCLEOTIDE SEQUENCE [LARGE SCALE GENOMIC DNA]</scope>
    <source>
        <strain evidence="7 8">HN2</strain>
    </source>
</reference>
<keyword evidence="8" id="KW-1185">Reference proteome</keyword>
<keyword evidence="3" id="KW-0547">Nucleotide-binding</keyword>
<dbReference type="InterPro" id="IPR027417">
    <property type="entry name" value="P-loop_NTPase"/>
</dbReference>
<dbReference type="Pfam" id="PF00005">
    <property type="entry name" value="ABC_tran"/>
    <property type="match status" value="1"/>
</dbReference>
<sequence length="250" mass="27273">MLRLRNVDLAYGRIQAVRRASLHVGKGEIVALIGANGAGKTTMLTAVSGLMRPASGSIEFDGRDITRAQADAIVRAGVSHVPEGRLVFGPMTVEDNLLLGSFTRHRLGRRTDVRPELEQVYAMFPRLEERRLQAAGTLSGGEQQMVAIGRALMAKPKMLLLDEPGMGLAPTVTKEIFRYILKLRDALGLTVLLVEQNARAALRIADRGYVLETGRILLQGPAGELLANNDVQRAYLGRDLDREIQPEQGA</sequence>
<name>A0A7J0BEE5_9BACT</name>
<dbReference type="PROSITE" id="PS50893">
    <property type="entry name" value="ABC_TRANSPORTER_2"/>
    <property type="match status" value="1"/>
</dbReference>
<dbReference type="GO" id="GO:0016887">
    <property type="term" value="F:ATP hydrolysis activity"/>
    <property type="evidence" value="ECO:0007669"/>
    <property type="project" value="InterPro"/>
</dbReference>
<dbReference type="InterPro" id="IPR017871">
    <property type="entry name" value="ABC_transporter-like_CS"/>
</dbReference>
<keyword evidence="2" id="KW-0813">Transport</keyword>
<dbReference type="PANTHER" id="PTHR43820:SF4">
    <property type="entry name" value="HIGH-AFFINITY BRANCHED-CHAIN AMINO ACID TRANSPORT ATP-BINDING PROTEIN LIVF"/>
    <property type="match status" value="1"/>
</dbReference>
<dbReference type="RefSeq" id="WP_174403599.1">
    <property type="nucleotide sequence ID" value="NZ_BLVO01000004.1"/>
</dbReference>